<name>A0A2P5BUW5_PARAD</name>
<evidence type="ECO:0000256" key="1">
    <source>
        <dbReference type="SAM" id="MobiDB-lite"/>
    </source>
</evidence>
<proteinExistence type="predicted"/>
<gene>
    <name evidence="2" type="ORF">PanWU01x14_208250</name>
</gene>
<evidence type="ECO:0000313" key="3">
    <source>
        <dbReference type="Proteomes" id="UP000237105"/>
    </source>
</evidence>
<reference evidence="3" key="1">
    <citation type="submission" date="2016-06" db="EMBL/GenBank/DDBJ databases">
        <title>Parallel loss of symbiosis genes in relatives of nitrogen-fixing non-legume Parasponia.</title>
        <authorList>
            <person name="Van Velzen R."/>
            <person name="Holmer R."/>
            <person name="Bu F."/>
            <person name="Rutten L."/>
            <person name="Van Zeijl A."/>
            <person name="Liu W."/>
            <person name="Santuari L."/>
            <person name="Cao Q."/>
            <person name="Sharma T."/>
            <person name="Shen D."/>
            <person name="Roswanjaya Y."/>
            <person name="Wardhani T."/>
            <person name="Kalhor M.S."/>
            <person name="Jansen J."/>
            <person name="Van den Hoogen J."/>
            <person name="Gungor B."/>
            <person name="Hartog M."/>
            <person name="Hontelez J."/>
            <person name="Verver J."/>
            <person name="Yang W.-C."/>
            <person name="Schijlen E."/>
            <person name="Repin R."/>
            <person name="Schilthuizen M."/>
            <person name="Schranz E."/>
            <person name="Heidstra R."/>
            <person name="Miyata K."/>
            <person name="Fedorova E."/>
            <person name="Kohlen W."/>
            <person name="Bisseling T."/>
            <person name="Smit S."/>
            <person name="Geurts R."/>
        </authorList>
    </citation>
    <scope>NUCLEOTIDE SEQUENCE [LARGE SCALE GENOMIC DNA]</scope>
    <source>
        <strain evidence="3">cv. WU1-14</strain>
    </source>
</reference>
<feature type="non-terminal residue" evidence="2">
    <location>
        <position position="79"/>
    </location>
</feature>
<feature type="compositionally biased region" description="Basic and acidic residues" evidence="1">
    <location>
        <begin position="12"/>
        <end position="22"/>
    </location>
</feature>
<dbReference type="Proteomes" id="UP000237105">
    <property type="component" value="Unassembled WGS sequence"/>
</dbReference>
<dbReference type="EMBL" id="JXTB01000217">
    <property type="protein sequence ID" value="PON52573.1"/>
    <property type="molecule type" value="Genomic_DNA"/>
</dbReference>
<keyword evidence="3" id="KW-1185">Reference proteome</keyword>
<sequence>MAATPDPVEVSAFEHEHDEGKKNASRGKSRDVVTSLEARVSRLESNLGTLGDHVDNLDGCCNSLETKDAEIHSCIKDVL</sequence>
<accession>A0A2P5BUW5</accession>
<evidence type="ECO:0000313" key="2">
    <source>
        <dbReference type="EMBL" id="PON52573.1"/>
    </source>
</evidence>
<organism evidence="2 3">
    <name type="scientific">Parasponia andersonii</name>
    <name type="common">Sponia andersonii</name>
    <dbReference type="NCBI Taxonomy" id="3476"/>
    <lineage>
        <taxon>Eukaryota</taxon>
        <taxon>Viridiplantae</taxon>
        <taxon>Streptophyta</taxon>
        <taxon>Embryophyta</taxon>
        <taxon>Tracheophyta</taxon>
        <taxon>Spermatophyta</taxon>
        <taxon>Magnoliopsida</taxon>
        <taxon>eudicotyledons</taxon>
        <taxon>Gunneridae</taxon>
        <taxon>Pentapetalae</taxon>
        <taxon>rosids</taxon>
        <taxon>fabids</taxon>
        <taxon>Rosales</taxon>
        <taxon>Cannabaceae</taxon>
        <taxon>Parasponia</taxon>
    </lineage>
</organism>
<dbReference type="OrthoDB" id="1750119at2759"/>
<comment type="caution">
    <text evidence="2">The sequence shown here is derived from an EMBL/GenBank/DDBJ whole genome shotgun (WGS) entry which is preliminary data.</text>
</comment>
<feature type="region of interest" description="Disordered" evidence="1">
    <location>
        <begin position="1"/>
        <end position="32"/>
    </location>
</feature>
<protein>
    <submittedName>
        <fullName evidence="2">Uncharacterized protein</fullName>
    </submittedName>
</protein>
<dbReference type="AlphaFoldDB" id="A0A2P5BUW5"/>